<feature type="region of interest" description="Disordered" evidence="1">
    <location>
        <begin position="150"/>
        <end position="192"/>
    </location>
</feature>
<feature type="compositionally biased region" description="Basic and acidic residues" evidence="1">
    <location>
        <begin position="16"/>
        <end position="26"/>
    </location>
</feature>
<gene>
    <name evidence="2" type="ORF">MPPM_2416</name>
</gene>
<evidence type="ECO:0008006" key="4">
    <source>
        <dbReference type="Google" id="ProtNLM"/>
    </source>
</evidence>
<dbReference type="Proteomes" id="UP000218288">
    <property type="component" value="Chromosome"/>
</dbReference>
<evidence type="ECO:0000313" key="2">
    <source>
        <dbReference type="EMBL" id="BAU91021.1"/>
    </source>
</evidence>
<evidence type="ECO:0000256" key="1">
    <source>
        <dbReference type="SAM" id="MobiDB-lite"/>
    </source>
</evidence>
<dbReference type="RefSeq" id="WP_096485250.1">
    <property type="nucleotide sequence ID" value="NZ_AP014809.1"/>
</dbReference>
<reference evidence="2 3" key="1">
    <citation type="journal article" date="2016" name="Genome Announc.">
        <title>Complete Genome Sequence of Methylobacterium populi P-1M, Isolated from Pink-Pigmented Household Biofilm.</title>
        <authorList>
            <person name="Morohoshi T."/>
            <person name="Ikeda T."/>
        </authorList>
    </citation>
    <scope>NUCLEOTIDE SEQUENCE [LARGE SCALE GENOMIC DNA]</scope>
    <source>
        <strain evidence="2 3">P-1M</strain>
    </source>
</reference>
<organism evidence="2 3">
    <name type="scientific">Methylorubrum populi</name>
    <dbReference type="NCBI Taxonomy" id="223967"/>
    <lineage>
        <taxon>Bacteria</taxon>
        <taxon>Pseudomonadati</taxon>
        <taxon>Pseudomonadota</taxon>
        <taxon>Alphaproteobacteria</taxon>
        <taxon>Hyphomicrobiales</taxon>
        <taxon>Methylobacteriaceae</taxon>
        <taxon>Methylorubrum</taxon>
    </lineage>
</organism>
<name>A0A160PGU9_9HYPH</name>
<feature type="compositionally biased region" description="Basic and acidic residues" evidence="1">
    <location>
        <begin position="153"/>
        <end position="173"/>
    </location>
</feature>
<protein>
    <recommendedName>
        <fullName evidence="4">Cyclase dehydrase</fullName>
    </recommendedName>
</protein>
<dbReference type="EMBL" id="AP014809">
    <property type="protein sequence ID" value="BAU91021.1"/>
    <property type="molecule type" value="Genomic_DNA"/>
</dbReference>
<feature type="region of interest" description="Disordered" evidence="1">
    <location>
        <begin position="1"/>
        <end position="28"/>
    </location>
</feature>
<sequence length="192" mass="20433">MSRDSDGSYGGTLRRIAPDSRRRPDPATDGLAQGLGWFSLGLGAAEIVGGAAIARWLGKPELTPVIHAYGVREIVTGVGILGSKDATPWIWGRVGGDAVDIATVLPALEETNPRRGNAIIALMALAGATALDVVCARNLSQAPLRPSRRIRRDYRSRSGFPERPEAMRGRASDFEPPPDIVGPQAMRAWTAA</sequence>
<dbReference type="AlphaFoldDB" id="A0A160PGU9"/>
<evidence type="ECO:0000313" key="3">
    <source>
        <dbReference type="Proteomes" id="UP000218288"/>
    </source>
</evidence>
<accession>A0A160PGU9</accession>
<proteinExistence type="predicted"/>
<dbReference type="OrthoDB" id="6166765at2"/>